<dbReference type="AlphaFoldDB" id="A0A382C4D8"/>
<proteinExistence type="inferred from homology"/>
<dbReference type="InterPro" id="IPR011057">
    <property type="entry name" value="Mss4-like_sf"/>
</dbReference>
<feature type="domain" description="CENP-V/GFA" evidence="4">
    <location>
        <begin position="5"/>
        <end position="119"/>
    </location>
</feature>
<reference evidence="5" key="1">
    <citation type="submission" date="2018-05" db="EMBL/GenBank/DDBJ databases">
        <authorList>
            <person name="Lanie J.A."/>
            <person name="Ng W.-L."/>
            <person name="Kazmierczak K.M."/>
            <person name="Andrzejewski T.M."/>
            <person name="Davidsen T.M."/>
            <person name="Wayne K.J."/>
            <person name="Tettelin H."/>
            <person name="Glass J.I."/>
            <person name="Rusch D."/>
            <person name="Podicherti R."/>
            <person name="Tsui H.-C.T."/>
            <person name="Winkler M.E."/>
        </authorList>
    </citation>
    <scope>NUCLEOTIDE SEQUENCE</scope>
</reference>
<organism evidence="5">
    <name type="scientific">marine metagenome</name>
    <dbReference type="NCBI Taxonomy" id="408172"/>
    <lineage>
        <taxon>unclassified sequences</taxon>
        <taxon>metagenomes</taxon>
        <taxon>ecological metagenomes</taxon>
    </lineage>
</organism>
<dbReference type="Pfam" id="PF04828">
    <property type="entry name" value="GFA"/>
    <property type="match status" value="1"/>
</dbReference>
<protein>
    <recommendedName>
        <fullName evidence="4">CENP-V/GFA domain-containing protein</fullName>
    </recommendedName>
</protein>
<dbReference type="GO" id="GO:0016846">
    <property type="term" value="F:carbon-sulfur lyase activity"/>
    <property type="evidence" value="ECO:0007669"/>
    <property type="project" value="InterPro"/>
</dbReference>
<gene>
    <name evidence="5" type="ORF">METZ01_LOCUS173583</name>
</gene>
<evidence type="ECO:0000256" key="3">
    <source>
        <dbReference type="ARBA" id="ARBA00022833"/>
    </source>
</evidence>
<name>A0A382C4D8_9ZZZZ</name>
<keyword evidence="2" id="KW-0479">Metal-binding</keyword>
<dbReference type="EMBL" id="UINC01032674">
    <property type="protein sequence ID" value="SVB20729.1"/>
    <property type="molecule type" value="Genomic_DNA"/>
</dbReference>
<dbReference type="GO" id="GO:0046872">
    <property type="term" value="F:metal ion binding"/>
    <property type="evidence" value="ECO:0007669"/>
    <property type="project" value="UniProtKB-KW"/>
</dbReference>
<sequence length="143" mass="16529">MTKTIKGSCHCGNLRATLTTTKEPQDMWLRACQCDFCRSHNMRSLSDSEGHMEMRVQNETQLNRYHFGLKMVDFLICKNCGNYIGAVQMVEGQLFGIINANLTENRGKQFGEAEHRFYEQETGEERSARRKDVWTPTTLKIDN</sequence>
<evidence type="ECO:0000256" key="2">
    <source>
        <dbReference type="ARBA" id="ARBA00022723"/>
    </source>
</evidence>
<accession>A0A382C4D8</accession>
<dbReference type="InterPro" id="IPR006913">
    <property type="entry name" value="CENP-V/GFA"/>
</dbReference>
<dbReference type="PROSITE" id="PS51891">
    <property type="entry name" value="CENP_V_GFA"/>
    <property type="match status" value="1"/>
</dbReference>
<evidence type="ECO:0000256" key="1">
    <source>
        <dbReference type="ARBA" id="ARBA00005495"/>
    </source>
</evidence>
<dbReference type="Gene3D" id="2.170.150.70">
    <property type="match status" value="1"/>
</dbReference>
<dbReference type="SUPFAM" id="SSF51316">
    <property type="entry name" value="Mss4-like"/>
    <property type="match status" value="1"/>
</dbReference>
<keyword evidence="3" id="KW-0862">Zinc</keyword>
<evidence type="ECO:0000259" key="4">
    <source>
        <dbReference type="PROSITE" id="PS51891"/>
    </source>
</evidence>
<evidence type="ECO:0000313" key="5">
    <source>
        <dbReference type="EMBL" id="SVB20729.1"/>
    </source>
</evidence>
<comment type="similarity">
    <text evidence="1">Belongs to the Gfa family.</text>
</comment>